<name>A0AAW1EQK1_ZOAVI</name>
<dbReference type="EMBL" id="JBCEZU010000145">
    <property type="protein sequence ID" value="KAK9524974.1"/>
    <property type="molecule type" value="Genomic_DNA"/>
</dbReference>
<comment type="caution">
    <text evidence="2">The sequence shown here is derived from an EMBL/GenBank/DDBJ whole genome shotgun (WGS) entry which is preliminary data.</text>
</comment>
<reference evidence="2 3" key="1">
    <citation type="journal article" date="2024" name="Genome Biol. Evol.">
        <title>Chromosome-level genome assembly of the viviparous eelpout Zoarces viviparus.</title>
        <authorList>
            <person name="Fuhrmann N."/>
            <person name="Brasseur M.V."/>
            <person name="Bakowski C.E."/>
            <person name="Podsiadlowski L."/>
            <person name="Prost S."/>
            <person name="Krehenwinkel H."/>
            <person name="Mayer C."/>
        </authorList>
    </citation>
    <scope>NUCLEOTIDE SEQUENCE [LARGE SCALE GENOMIC DNA]</scope>
    <source>
        <strain evidence="2">NO-MEL_2022_Ind0_liver</strain>
    </source>
</reference>
<protein>
    <submittedName>
        <fullName evidence="2">Uncharacterized protein</fullName>
    </submittedName>
</protein>
<evidence type="ECO:0000313" key="3">
    <source>
        <dbReference type="Proteomes" id="UP001488805"/>
    </source>
</evidence>
<feature type="compositionally biased region" description="Basic and acidic residues" evidence="1">
    <location>
        <begin position="1"/>
        <end position="21"/>
    </location>
</feature>
<sequence>MGEVKRAARERAREDGNEGFKAKPSSLHQEPSPPRCELPTSPSRTHLRAPERHSNHDLPGRALQRRTKALLSPTPTPEPLQASRYTVSRYRFNPLWTVNKTLAYRLSL</sequence>
<organism evidence="2 3">
    <name type="scientific">Zoarces viviparus</name>
    <name type="common">Viviparous eelpout</name>
    <name type="synonym">Blennius viviparus</name>
    <dbReference type="NCBI Taxonomy" id="48416"/>
    <lineage>
        <taxon>Eukaryota</taxon>
        <taxon>Metazoa</taxon>
        <taxon>Chordata</taxon>
        <taxon>Craniata</taxon>
        <taxon>Vertebrata</taxon>
        <taxon>Euteleostomi</taxon>
        <taxon>Actinopterygii</taxon>
        <taxon>Neopterygii</taxon>
        <taxon>Teleostei</taxon>
        <taxon>Neoteleostei</taxon>
        <taxon>Acanthomorphata</taxon>
        <taxon>Eupercaria</taxon>
        <taxon>Perciformes</taxon>
        <taxon>Cottioidei</taxon>
        <taxon>Zoarcales</taxon>
        <taxon>Zoarcidae</taxon>
        <taxon>Zoarcinae</taxon>
        <taxon>Zoarces</taxon>
    </lineage>
</organism>
<dbReference type="AlphaFoldDB" id="A0AAW1EQK1"/>
<feature type="compositionally biased region" description="Basic and acidic residues" evidence="1">
    <location>
        <begin position="48"/>
        <end position="59"/>
    </location>
</feature>
<accession>A0AAW1EQK1</accession>
<evidence type="ECO:0000256" key="1">
    <source>
        <dbReference type="SAM" id="MobiDB-lite"/>
    </source>
</evidence>
<keyword evidence="3" id="KW-1185">Reference proteome</keyword>
<feature type="region of interest" description="Disordered" evidence="1">
    <location>
        <begin position="1"/>
        <end position="62"/>
    </location>
</feature>
<dbReference type="Proteomes" id="UP001488805">
    <property type="component" value="Unassembled WGS sequence"/>
</dbReference>
<evidence type="ECO:0000313" key="2">
    <source>
        <dbReference type="EMBL" id="KAK9524974.1"/>
    </source>
</evidence>
<gene>
    <name evidence="2" type="ORF">VZT92_017330</name>
</gene>
<proteinExistence type="predicted"/>